<evidence type="ECO:0008006" key="4">
    <source>
        <dbReference type="Google" id="ProtNLM"/>
    </source>
</evidence>
<dbReference type="RefSeq" id="WP_057419195.1">
    <property type="nucleotide sequence ID" value="NZ_LJPT01000173.1"/>
</dbReference>
<dbReference type="Proteomes" id="UP000050425">
    <property type="component" value="Unassembled WGS sequence"/>
</dbReference>
<feature type="compositionally biased region" description="Basic and acidic residues" evidence="1">
    <location>
        <begin position="116"/>
        <end position="126"/>
    </location>
</feature>
<evidence type="ECO:0000313" key="2">
    <source>
        <dbReference type="EMBL" id="KPW43771.1"/>
    </source>
</evidence>
<proteinExistence type="predicted"/>
<accession>A0A0P9LHQ4</accession>
<reference evidence="2 3" key="1">
    <citation type="submission" date="2015-09" db="EMBL/GenBank/DDBJ databases">
        <title>Genome announcement of multiple Pseudomonas syringae strains.</title>
        <authorList>
            <person name="Thakur S."/>
            <person name="Wang P.W."/>
            <person name="Gong Y."/>
            <person name="Weir B.S."/>
            <person name="Guttman D.S."/>
        </authorList>
    </citation>
    <scope>NUCLEOTIDE SEQUENCE [LARGE SCALE GENOMIC DNA]</scope>
    <source>
        <strain evidence="2 3">ICMP4303</strain>
    </source>
</reference>
<feature type="region of interest" description="Disordered" evidence="1">
    <location>
        <begin position="111"/>
        <end position="146"/>
    </location>
</feature>
<dbReference type="EMBL" id="LJPT01000173">
    <property type="protein sequence ID" value="KPW43771.1"/>
    <property type="molecule type" value="Genomic_DNA"/>
</dbReference>
<protein>
    <recommendedName>
        <fullName evidence="4">Terminase small subunit</fullName>
    </recommendedName>
</protein>
<sequence>MALTEQKRRYAEARLSGEGKKQAAISAGCPVKTASQAASRLEKDPEVQAAMGRATVVKSAPKAELPTGDPAPYIPQVADDPLVFFKSMMNDLVAHPKLRLEAAKALAAFTVPKPGESGKKEQKADAAQRVASGRFKTSAPPLRSVK</sequence>
<organism evidence="2 3">
    <name type="scientific">Pseudomonas syringae pv. antirrhini</name>
    <dbReference type="NCBI Taxonomy" id="251702"/>
    <lineage>
        <taxon>Bacteria</taxon>
        <taxon>Pseudomonadati</taxon>
        <taxon>Pseudomonadota</taxon>
        <taxon>Gammaproteobacteria</taxon>
        <taxon>Pseudomonadales</taxon>
        <taxon>Pseudomonadaceae</taxon>
        <taxon>Pseudomonas</taxon>
    </lineage>
</organism>
<comment type="caution">
    <text evidence="2">The sequence shown here is derived from an EMBL/GenBank/DDBJ whole genome shotgun (WGS) entry which is preliminary data.</text>
</comment>
<dbReference type="PATRIC" id="fig|251702.3.peg.5117"/>
<dbReference type="InterPro" id="IPR038713">
    <property type="entry name" value="Terminase_Gp1_N_sf"/>
</dbReference>
<gene>
    <name evidence="2" type="ORF">ALO88_03850</name>
</gene>
<evidence type="ECO:0000313" key="3">
    <source>
        <dbReference type="Proteomes" id="UP000050425"/>
    </source>
</evidence>
<feature type="compositionally biased region" description="Basic and acidic residues" evidence="1">
    <location>
        <begin position="1"/>
        <end position="21"/>
    </location>
</feature>
<dbReference type="Gene3D" id="1.10.10.1400">
    <property type="entry name" value="Terminase, small subunit, N-terminal DNA-binding domain, HTH motif"/>
    <property type="match status" value="1"/>
</dbReference>
<feature type="region of interest" description="Disordered" evidence="1">
    <location>
        <begin position="1"/>
        <end position="24"/>
    </location>
</feature>
<dbReference type="AlphaFoldDB" id="A0A0P9LHQ4"/>
<name>A0A0P9LHQ4_9PSED</name>
<evidence type="ECO:0000256" key="1">
    <source>
        <dbReference type="SAM" id="MobiDB-lite"/>
    </source>
</evidence>